<name>A0A5S5DQL6_9FLAO</name>
<dbReference type="InterPro" id="IPR036691">
    <property type="entry name" value="Endo/exonu/phosph_ase_sf"/>
</dbReference>
<dbReference type="InterPro" id="IPR050410">
    <property type="entry name" value="CCR4/nocturin_mRNA_transcr"/>
</dbReference>
<dbReference type="GO" id="GO:0004519">
    <property type="term" value="F:endonuclease activity"/>
    <property type="evidence" value="ECO:0007669"/>
    <property type="project" value="UniProtKB-KW"/>
</dbReference>
<reference evidence="2 3" key="1">
    <citation type="submission" date="2019-07" db="EMBL/GenBank/DDBJ databases">
        <title>Genomic Encyclopedia of Type Strains, Phase IV (KMG-IV): sequencing the most valuable type-strain genomes for metagenomic binning, comparative biology and taxonomic classification.</title>
        <authorList>
            <person name="Goeker M."/>
        </authorList>
    </citation>
    <scope>NUCLEOTIDE SEQUENCE [LARGE SCALE GENOMIC DNA]</scope>
    <source>
        <strain evidence="2 3">DSM 18961</strain>
    </source>
</reference>
<protein>
    <submittedName>
        <fullName evidence="2">Endonuclease/exonuclease/phosphatase family metal-dependent hydrolase</fullName>
    </submittedName>
</protein>
<gene>
    <name evidence="2" type="ORF">C7447_103141</name>
</gene>
<dbReference type="InterPro" id="IPR005135">
    <property type="entry name" value="Endo/exonuclease/phosphatase"/>
</dbReference>
<dbReference type="AlphaFoldDB" id="A0A5S5DQL6"/>
<dbReference type="PANTHER" id="PTHR12121">
    <property type="entry name" value="CARBON CATABOLITE REPRESSOR PROTEIN 4"/>
    <property type="match status" value="1"/>
</dbReference>
<evidence type="ECO:0000313" key="3">
    <source>
        <dbReference type="Proteomes" id="UP000323136"/>
    </source>
</evidence>
<keyword evidence="2" id="KW-0269">Exonuclease</keyword>
<evidence type="ECO:0000259" key="1">
    <source>
        <dbReference type="Pfam" id="PF03372"/>
    </source>
</evidence>
<keyword evidence="2" id="KW-0255">Endonuclease</keyword>
<dbReference type="Proteomes" id="UP000323136">
    <property type="component" value="Unassembled WGS sequence"/>
</dbReference>
<dbReference type="PANTHER" id="PTHR12121:SF36">
    <property type="entry name" value="ENDONUCLEASE_EXONUCLEASE_PHOSPHATASE DOMAIN-CONTAINING PROTEIN"/>
    <property type="match status" value="1"/>
</dbReference>
<accession>A0A5S5DQL6</accession>
<evidence type="ECO:0000313" key="2">
    <source>
        <dbReference type="EMBL" id="TYP97974.1"/>
    </source>
</evidence>
<dbReference type="CDD" id="cd09083">
    <property type="entry name" value="EEP-1"/>
    <property type="match status" value="1"/>
</dbReference>
<dbReference type="Gene3D" id="3.60.10.10">
    <property type="entry name" value="Endonuclease/exonuclease/phosphatase"/>
    <property type="match status" value="1"/>
</dbReference>
<keyword evidence="2" id="KW-0378">Hydrolase</keyword>
<dbReference type="EMBL" id="VNIA01000003">
    <property type="protein sequence ID" value="TYP97974.1"/>
    <property type="molecule type" value="Genomic_DNA"/>
</dbReference>
<proteinExistence type="predicted"/>
<feature type="domain" description="Endonuclease/exonuclease/phosphatase" evidence="1">
    <location>
        <begin position="35"/>
        <end position="274"/>
    </location>
</feature>
<organism evidence="2 3">
    <name type="scientific">Tenacibaculum adriaticum</name>
    <dbReference type="NCBI Taxonomy" id="413713"/>
    <lineage>
        <taxon>Bacteria</taxon>
        <taxon>Pseudomonadati</taxon>
        <taxon>Bacteroidota</taxon>
        <taxon>Flavobacteriia</taxon>
        <taxon>Flavobacteriales</taxon>
        <taxon>Flavobacteriaceae</taxon>
        <taxon>Tenacibaculum</taxon>
    </lineage>
</organism>
<comment type="caution">
    <text evidence="2">The sequence shown here is derived from an EMBL/GenBank/DDBJ whole genome shotgun (WGS) entry which is preliminary data.</text>
</comment>
<dbReference type="PROSITE" id="PS51257">
    <property type="entry name" value="PROKAR_LIPOPROTEIN"/>
    <property type="match status" value="1"/>
</dbReference>
<dbReference type="SUPFAM" id="SSF56219">
    <property type="entry name" value="DNase I-like"/>
    <property type="match status" value="1"/>
</dbReference>
<dbReference type="Pfam" id="PF03372">
    <property type="entry name" value="Exo_endo_phos"/>
    <property type="match status" value="1"/>
</dbReference>
<keyword evidence="2" id="KW-0540">Nuclease</keyword>
<keyword evidence="3" id="KW-1185">Reference proteome</keyword>
<dbReference type="GO" id="GO:0000175">
    <property type="term" value="F:3'-5'-RNA exonuclease activity"/>
    <property type="evidence" value="ECO:0007669"/>
    <property type="project" value="TreeGrafter"/>
</dbReference>
<sequence>MKFKSIKCLFIFTLFLSCKEKQFNKTNNLESLNIMSFNLRYDNPNDNENSWQERELDVVSFLKYYHPDILGIQEGLHNQVEFILQNSANYNYIGVGRDDGKQKGEYSAIYFDTTKLELISNKTFWLSETPNKISVGWDASMERICTYGVFKHKKTKKVIHVFNTHFDHIGIEARKNSAQLIIDKIIELKIETSKLIVMGDLNSEPESEAIKILEKGLTTTTTSKFYGPTGTFNGFEIDKTLDKRIDYIFTKNLAIINYRHIDDRRQNNLWISDHLPILAKVDIK</sequence>